<accession>A0A518E464</accession>
<sequence>MQDKELYQHILGLKIYNTGKRTGSRQGYNVGRSRGRRCRHESPLLKFNPSRAA</sequence>
<evidence type="ECO:0000313" key="3">
    <source>
        <dbReference type="Proteomes" id="UP000317648"/>
    </source>
</evidence>
<dbReference type="EMBL" id="CP036433">
    <property type="protein sequence ID" value="QDU98857.1"/>
    <property type="molecule type" value="Genomic_DNA"/>
</dbReference>
<evidence type="ECO:0000313" key="2">
    <source>
        <dbReference type="EMBL" id="QDU98857.1"/>
    </source>
</evidence>
<organism evidence="2 3">
    <name type="scientific">Lignipirellula cremea</name>
    <dbReference type="NCBI Taxonomy" id="2528010"/>
    <lineage>
        <taxon>Bacteria</taxon>
        <taxon>Pseudomonadati</taxon>
        <taxon>Planctomycetota</taxon>
        <taxon>Planctomycetia</taxon>
        <taxon>Pirellulales</taxon>
        <taxon>Pirellulaceae</taxon>
        <taxon>Lignipirellula</taxon>
    </lineage>
</organism>
<dbReference type="RefSeq" id="WP_197442789.1">
    <property type="nucleotide sequence ID" value="NZ_CP036433.1"/>
</dbReference>
<proteinExistence type="predicted"/>
<protein>
    <submittedName>
        <fullName evidence="2">Uncharacterized protein</fullName>
    </submittedName>
</protein>
<dbReference type="Proteomes" id="UP000317648">
    <property type="component" value="Chromosome"/>
</dbReference>
<evidence type="ECO:0000256" key="1">
    <source>
        <dbReference type="SAM" id="MobiDB-lite"/>
    </source>
</evidence>
<dbReference type="AlphaFoldDB" id="A0A518E464"/>
<gene>
    <name evidence="2" type="ORF">Pla8534_67680</name>
</gene>
<name>A0A518E464_9BACT</name>
<feature type="region of interest" description="Disordered" evidence="1">
    <location>
        <begin position="22"/>
        <end position="53"/>
    </location>
</feature>
<reference evidence="2 3" key="1">
    <citation type="submission" date="2019-02" db="EMBL/GenBank/DDBJ databases">
        <title>Deep-cultivation of Planctomycetes and their phenomic and genomic characterization uncovers novel biology.</title>
        <authorList>
            <person name="Wiegand S."/>
            <person name="Jogler M."/>
            <person name="Boedeker C."/>
            <person name="Pinto D."/>
            <person name="Vollmers J."/>
            <person name="Rivas-Marin E."/>
            <person name="Kohn T."/>
            <person name="Peeters S.H."/>
            <person name="Heuer A."/>
            <person name="Rast P."/>
            <person name="Oberbeckmann S."/>
            <person name="Bunk B."/>
            <person name="Jeske O."/>
            <person name="Meyerdierks A."/>
            <person name="Storesund J.E."/>
            <person name="Kallscheuer N."/>
            <person name="Luecker S."/>
            <person name="Lage O.M."/>
            <person name="Pohl T."/>
            <person name="Merkel B.J."/>
            <person name="Hornburger P."/>
            <person name="Mueller R.-W."/>
            <person name="Bruemmer F."/>
            <person name="Labrenz M."/>
            <person name="Spormann A.M."/>
            <person name="Op den Camp H."/>
            <person name="Overmann J."/>
            <person name="Amann R."/>
            <person name="Jetten M.S.M."/>
            <person name="Mascher T."/>
            <person name="Medema M.H."/>
            <person name="Devos D.P."/>
            <person name="Kaster A.-K."/>
            <person name="Ovreas L."/>
            <person name="Rohde M."/>
            <person name="Galperin M.Y."/>
            <person name="Jogler C."/>
        </authorList>
    </citation>
    <scope>NUCLEOTIDE SEQUENCE [LARGE SCALE GENOMIC DNA]</scope>
    <source>
        <strain evidence="2 3">Pla85_3_4</strain>
    </source>
</reference>
<keyword evidence="3" id="KW-1185">Reference proteome</keyword>
<dbReference type="KEGG" id="lcre:Pla8534_67680"/>